<evidence type="ECO:0000256" key="4">
    <source>
        <dbReference type="ARBA" id="ARBA00023125"/>
    </source>
</evidence>
<evidence type="ECO:0000256" key="3">
    <source>
        <dbReference type="ARBA" id="ARBA00022473"/>
    </source>
</evidence>
<reference evidence="10" key="1">
    <citation type="submission" date="2016-11" db="UniProtKB">
        <authorList>
            <consortium name="WormBaseParasite"/>
        </authorList>
    </citation>
    <scope>IDENTIFICATION</scope>
    <source>
        <strain evidence="10">pt0022</strain>
    </source>
</reference>
<dbReference type="PROSITE" id="PS00027">
    <property type="entry name" value="HOMEOBOX_1"/>
    <property type="match status" value="1"/>
</dbReference>
<accession>A0A1I8ESU8</accession>
<dbReference type="PROSITE" id="PS50071">
    <property type="entry name" value="HOMEOBOX_2"/>
    <property type="match status" value="1"/>
</dbReference>
<organism evidence="10">
    <name type="scientific">Wuchereria bancrofti</name>
    <dbReference type="NCBI Taxonomy" id="6293"/>
    <lineage>
        <taxon>Eukaryota</taxon>
        <taxon>Metazoa</taxon>
        <taxon>Ecdysozoa</taxon>
        <taxon>Nematoda</taxon>
        <taxon>Chromadorea</taxon>
        <taxon>Rhabditida</taxon>
        <taxon>Spirurina</taxon>
        <taxon>Spiruromorpha</taxon>
        <taxon>Filarioidea</taxon>
        <taxon>Onchocercidae</taxon>
        <taxon>Wuchereria</taxon>
    </lineage>
</organism>
<keyword evidence="5 7" id="KW-0371">Homeobox</keyword>
<protein>
    <submittedName>
        <fullName evidence="10">Homeobox domain-containing protein</fullName>
    </submittedName>
</protein>
<dbReference type="FunFam" id="1.10.10.60:FF:000679">
    <property type="entry name" value="Homeobox protein aristaless"/>
    <property type="match status" value="1"/>
</dbReference>
<evidence type="ECO:0000256" key="6">
    <source>
        <dbReference type="ARBA" id="ARBA00023242"/>
    </source>
</evidence>
<evidence type="ECO:0000259" key="9">
    <source>
        <dbReference type="PROSITE" id="PS50071"/>
    </source>
</evidence>
<dbReference type="STRING" id="6293.A0A1I8ESU8"/>
<dbReference type="Gene3D" id="1.10.10.60">
    <property type="entry name" value="Homeodomain-like"/>
    <property type="match status" value="1"/>
</dbReference>
<evidence type="ECO:0000256" key="8">
    <source>
        <dbReference type="RuleBase" id="RU000682"/>
    </source>
</evidence>
<dbReference type="WBParaSite" id="maker-PairedContig_4689-snap-gene-1.16-mRNA-1">
    <property type="protein sequence ID" value="maker-PairedContig_4689-snap-gene-1.16-mRNA-1"/>
    <property type="gene ID" value="maker-PairedContig_4689-snap-gene-1.16"/>
</dbReference>
<dbReference type="InterPro" id="IPR017970">
    <property type="entry name" value="Homeobox_CS"/>
</dbReference>
<dbReference type="Pfam" id="PF00046">
    <property type="entry name" value="Homeodomain"/>
    <property type="match status" value="1"/>
</dbReference>
<evidence type="ECO:0000256" key="1">
    <source>
        <dbReference type="ARBA" id="ARBA00004123"/>
    </source>
</evidence>
<feature type="domain" description="Homeobox" evidence="9">
    <location>
        <begin position="252"/>
        <end position="312"/>
    </location>
</feature>
<name>A0A1I8ESU8_WUCBA</name>
<dbReference type="InterPro" id="IPR009057">
    <property type="entry name" value="Homeodomain-like_sf"/>
</dbReference>
<dbReference type="SMART" id="SM00389">
    <property type="entry name" value="HOX"/>
    <property type="match status" value="1"/>
</dbReference>
<proteinExistence type="inferred from homology"/>
<comment type="similarity">
    <text evidence="2">Belongs to the paired homeobox family. Bicoid subfamily.</text>
</comment>
<dbReference type="GO" id="GO:0005634">
    <property type="term" value="C:nucleus"/>
    <property type="evidence" value="ECO:0007669"/>
    <property type="project" value="UniProtKB-SubCell"/>
</dbReference>
<sequence length="457" mass="51021">MERHYWRLDRNEDEGEWLNLPYPGRRSKVIHRSNLTKMEWSNPQFSLFACVQESSKIILDWTNPQDSEGLCSESQLFRSEFPLRKHPDSFPLVMDLEANHLEQQQQSHNLPSFPGHLLRADIVPSILDTSAVAATAAANVAANTVSGTTATTLLFDSTSLSIATNSGTLTVTSAICPPPSSSSASIFSISQHDVYRLPNVGAVDQSVTALNNIAGKLPKIEDGKKEYDASSGGIECDGNSNASPDTCLISSQKPRRQRTHFTSHQLTELENWFSRNRYPDMATREEIALWISLTEPRVRVWFKNRRAKWRKRERHLLTSDFKSFQPTSCFPQSILPTHPQLEDVYGSSSWQGYSTRNSNTAFGWALKAQGPLQHTFPQLMSPTTSNNATTLSRFAPPQPPFYSPGSTNTTNLISKDDKFKLHSQGYCSSAMHMPTTGAHSQQASSFSVQSYQYNGPL</sequence>
<evidence type="ECO:0000256" key="7">
    <source>
        <dbReference type="PROSITE-ProRule" id="PRU00108"/>
    </source>
</evidence>
<evidence type="ECO:0000256" key="5">
    <source>
        <dbReference type="ARBA" id="ARBA00023155"/>
    </source>
</evidence>
<dbReference type="AlphaFoldDB" id="A0A1I8ESU8"/>
<keyword evidence="4 7" id="KW-0238">DNA-binding</keyword>
<dbReference type="CDD" id="cd00086">
    <property type="entry name" value="homeodomain"/>
    <property type="match status" value="1"/>
</dbReference>
<dbReference type="GO" id="GO:0009653">
    <property type="term" value="P:anatomical structure morphogenesis"/>
    <property type="evidence" value="ECO:0007669"/>
    <property type="project" value="TreeGrafter"/>
</dbReference>
<dbReference type="GO" id="GO:0030182">
    <property type="term" value="P:neuron differentiation"/>
    <property type="evidence" value="ECO:0007669"/>
    <property type="project" value="UniProtKB-ARBA"/>
</dbReference>
<comment type="subcellular location">
    <subcellularLocation>
        <location evidence="1 7 8">Nucleus</location>
    </subcellularLocation>
</comment>
<feature type="DNA-binding region" description="Homeobox" evidence="7">
    <location>
        <begin position="254"/>
        <end position="313"/>
    </location>
</feature>
<dbReference type="InterPro" id="IPR001356">
    <property type="entry name" value="HD"/>
</dbReference>
<dbReference type="SUPFAM" id="SSF46689">
    <property type="entry name" value="Homeodomain-like"/>
    <property type="match status" value="1"/>
</dbReference>
<evidence type="ECO:0000256" key="2">
    <source>
        <dbReference type="ARBA" id="ARBA00006503"/>
    </source>
</evidence>
<keyword evidence="6 7" id="KW-0539">Nucleus</keyword>
<dbReference type="PANTHER" id="PTHR45882:SF3">
    <property type="entry name" value="PITUITARY HOMEOBOX HOMOLOG PTX1"/>
    <property type="match status" value="1"/>
</dbReference>
<dbReference type="GO" id="GO:0000981">
    <property type="term" value="F:DNA-binding transcription factor activity, RNA polymerase II-specific"/>
    <property type="evidence" value="ECO:0007669"/>
    <property type="project" value="InterPro"/>
</dbReference>
<keyword evidence="3" id="KW-0217">Developmental protein</keyword>
<dbReference type="GO" id="GO:0000978">
    <property type="term" value="F:RNA polymerase II cis-regulatory region sequence-specific DNA binding"/>
    <property type="evidence" value="ECO:0007669"/>
    <property type="project" value="TreeGrafter"/>
</dbReference>
<evidence type="ECO:0000313" key="10">
    <source>
        <dbReference type="WBParaSite" id="maker-PairedContig_4689-snap-gene-1.16-mRNA-1"/>
    </source>
</evidence>
<dbReference type="PANTHER" id="PTHR45882">
    <property type="entry name" value="PITUITARY HOMEOBOX HOMOLOG PTX1"/>
    <property type="match status" value="1"/>
</dbReference>